<evidence type="ECO:0000313" key="2">
    <source>
        <dbReference type="Proteomes" id="UP000238157"/>
    </source>
</evidence>
<keyword evidence="2" id="KW-1185">Reference proteome</keyword>
<sequence length="53" mass="6339">MQIHYDNGCANRMLKEFCVRLTDLCHGFVLIYHIMSLETRKVCHDEFVKFGIY</sequence>
<evidence type="ECO:0000313" key="1">
    <source>
        <dbReference type="EMBL" id="PRY88932.1"/>
    </source>
</evidence>
<reference evidence="1 2" key="1">
    <citation type="submission" date="2018-03" db="EMBL/GenBank/DDBJ databases">
        <title>Genomic Encyclopedia of Archaeal and Bacterial Type Strains, Phase II (KMG-II): from individual species to whole genera.</title>
        <authorList>
            <person name="Goeker M."/>
        </authorList>
    </citation>
    <scope>NUCLEOTIDE SEQUENCE [LARGE SCALE GENOMIC DNA]</scope>
    <source>
        <strain evidence="1 2">DSM 27929</strain>
    </source>
</reference>
<comment type="caution">
    <text evidence="1">The sequence shown here is derived from an EMBL/GenBank/DDBJ whole genome shotgun (WGS) entry which is preliminary data.</text>
</comment>
<proteinExistence type="predicted"/>
<gene>
    <name evidence="1" type="ORF">CLW00_10352</name>
</gene>
<dbReference type="EMBL" id="PVTR01000003">
    <property type="protein sequence ID" value="PRY88932.1"/>
    <property type="molecule type" value="Genomic_DNA"/>
</dbReference>
<organism evidence="1 2">
    <name type="scientific">Mongoliibacter ruber</name>
    <dbReference type="NCBI Taxonomy" id="1750599"/>
    <lineage>
        <taxon>Bacteria</taxon>
        <taxon>Pseudomonadati</taxon>
        <taxon>Bacteroidota</taxon>
        <taxon>Cytophagia</taxon>
        <taxon>Cytophagales</taxon>
        <taxon>Cyclobacteriaceae</taxon>
        <taxon>Mongoliibacter</taxon>
    </lineage>
</organism>
<dbReference type="Proteomes" id="UP000238157">
    <property type="component" value="Unassembled WGS sequence"/>
</dbReference>
<accession>A0A2T0WQG0</accession>
<dbReference type="AlphaFoldDB" id="A0A2T0WQG0"/>
<name>A0A2T0WQG0_9BACT</name>
<protein>
    <submittedName>
        <fullName evidence="1">Uncharacterized protein</fullName>
    </submittedName>
</protein>